<evidence type="ECO:0000313" key="1">
    <source>
        <dbReference type="EMBL" id="MBD2705195.1"/>
    </source>
</evidence>
<dbReference type="AlphaFoldDB" id="A0A927AVI4"/>
<name>A0A927AVI4_9BACT</name>
<organism evidence="1 2">
    <name type="scientific">Spirosoma profusum</name>
    <dbReference type="NCBI Taxonomy" id="2771354"/>
    <lineage>
        <taxon>Bacteria</taxon>
        <taxon>Pseudomonadati</taxon>
        <taxon>Bacteroidota</taxon>
        <taxon>Cytophagia</taxon>
        <taxon>Cytophagales</taxon>
        <taxon>Cytophagaceae</taxon>
        <taxon>Spirosoma</taxon>
    </lineage>
</organism>
<evidence type="ECO:0000313" key="2">
    <source>
        <dbReference type="Proteomes" id="UP000598820"/>
    </source>
</evidence>
<comment type="caution">
    <text evidence="1">The sequence shown here is derived from an EMBL/GenBank/DDBJ whole genome shotgun (WGS) entry which is preliminary data.</text>
</comment>
<dbReference type="EMBL" id="JACWZY010000047">
    <property type="protein sequence ID" value="MBD2705195.1"/>
    <property type="molecule type" value="Genomic_DNA"/>
</dbReference>
<dbReference type="Proteomes" id="UP000598820">
    <property type="component" value="Unassembled WGS sequence"/>
</dbReference>
<dbReference type="RefSeq" id="WP_190892395.1">
    <property type="nucleotide sequence ID" value="NZ_JACWZY010000047.1"/>
</dbReference>
<keyword evidence="2" id="KW-1185">Reference proteome</keyword>
<sequence length="137" mass="16328">MEQQETFEDRFWGFEFDWFALDRDGRIALFSSGGYGNVPIEVQKNYQVYDSIVETFQLPNYGSPEVWRDYTKYGLYVFDWHHYEGPYQKVATPYFYQTMPTELRDKILQIENLQKLDISFKTVDSITVTPVGIFLMK</sequence>
<protein>
    <submittedName>
        <fullName evidence="1">Uncharacterized protein</fullName>
    </submittedName>
</protein>
<gene>
    <name evidence="1" type="ORF">IC229_31525</name>
</gene>
<accession>A0A927AVI4</accession>
<proteinExistence type="predicted"/>
<reference evidence="1" key="1">
    <citation type="submission" date="2020-09" db="EMBL/GenBank/DDBJ databases">
        <authorList>
            <person name="Kim M.K."/>
        </authorList>
    </citation>
    <scope>NUCLEOTIDE SEQUENCE</scope>
    <source>
        <strain evidence="1">BT702</strain>
    </source>
</reference>